<evidence type="ECO:0000313" key="3">
    <source>
        <dbReference type="Proteomes" id="UP000238823"/>
    </source>
</evidence>
<evidence type="ECO:0000313" key="2">
    <source>
        <dbReference type="EMBL" id="PRQ06249.1"/>
    </source>
</evidence>
<reference evidence="2 3" key="1">
    <citation type="submission" date="2018-03" db="EMBL/GenBank/DDBJ databases">
        <title>Draft Genome Sequences of the Obligatory Marine Myxobacteria Enhygromyxa salina SWB007.</title>
        <authorList>
            <person name="Poehlein A."/>
            <person name="Moghaddam J.A."/>
            <person name="Harms H."/>
            <person name="Alanjari M."/>
            <person name="Koenig G.M."/>
            <person name="Daniel R."/>
            <person name="Schaeberle T.F."/>
        </authorList>
    </citation>
    <scope>NUCLEOTIDE SEQUENCE [LARGE SCALE GENOMIC DNA]</scope>
    <source>
        <strain evidence="2 3">SWB007</strain>
    </source>
</reference>
<dbReference type="AlphaFoldDB" id="A0A2S9YMD3"/>
<accession>A0A2S9YMD3</accession>
<name>A0A2S9YMD3_9BACT</name>
<dbReference type="Proteomes" id="UP000238823">
    <property type="component" value="Unassembled WGS sequence"/>
</dbReference>
<gene>
    <name evidence="2" type="ORF">ENSA7_40260</name>
</gene>
<comment type="caution">
    <text evidence="2">The sequence shown here is derived from an EMBL/GenBank/DDBJ whole genome shotgun (WGS) entry which is preliminary data.</text>
</comment>
<dbReference type="SUPFAM" id="SSF158682">
    <property type="entry name" value="TerB-like"/>
    <property type="match status" value="1"/>
</dbReference>
<evidence type="ECO:0000259" key="1">
    <source>
        <dbReference type="Pfam" id="PF05099"/>
    </source>
</evidence>
<organism evidence="2 3">
    <name type="scientific">Enhygromyxa salina</name>
    <dbReference type="NCBI Taxonomy" id="215803"/>
    <lineage>
        <taxon>Bacteria</taxon>
        <taxon>Pseudomonadati</taxon>
        <taxon>Myxococcota</taxon>
        <taxon>Polyangia</taxon>
        <taxon>Nannocystales</taxon>
        <taxon>Nannocystaceae</taxon>
        <taxon>Enhygromyxa</taxon>
    </lineage>
</organism>
<dbReference type="InterPro" id="IPR029024">
    <property type="entry name" value="TerB-like"/>
</dbReference>
<dbReference type="InterPro" id="IPR007791">
    <property type="entry name" value="DjlA_N"/>
</dbReference>
<dbReference type="Pfam" id="PF05099">
    <property type="entry name" value="TerB"/>
    <property type="match status" value="1"/>
</dbReference>
<dbReference type="CDD" id="cd07177">
    <property type="entry name" value="terB_like"/>
    <property type="match status" value="1"/>
</dbReference>
<sequence>MSADTQVLESLAFLYLTFGHSTDGQLTADEMRLLAAKLREWAPESELGDIGELLRRAVTSYKSASDKLGKAREITASLEGTLDDDQLRRVLSDLEGIAEADGQVIDEEKAFIEQTRAALGL</sequence>
<protein>
    <submittedName>
        <fullName evidence="2">Tellurite resistance protein TerB</fullName>
    </submittedName>
</protein>
<feature type="domain" description="Co-chaperone DjlA N-terminal" evidence="1">
    <location>
        <begin position="22"/>
        <end position="121"/>
    </location>
</feature>
<dbReference type="EMBL" id="PVNL01000078">
    <property type="protein sequence ID" value="PRQ06249.1"/>
    <property type="molecule type" value="Genomic_DNA"/>
</dbReference>
<dbReference type="OrthoDB" id="5515387at2"/>
<proteinExistence type="predicted"/>
<dbReference type="Gene3D" id="1.10.3680.10">
    <property type="entry name" value="TerB-like"/>
    <property type="match status" value="1"/>
</dbReference>
<dbReference type="RefSeq" id="WP_106090980.1">
    <property type="nucleotide sequence ID" value="NZ_PVNL01000078.1"/>
</dbReference>